<comment type="caution">
    <text evidence="2">The sequence shown here is derived from an EMBL/GenBank/DDBJ whole genome shotgun (WGS) entry which is preliminary data.</text>
</comment>
<gene>
    <name evidence="2" type="ORF">AACH06_24045</name>
</gene>
<sequence>MEGDAGAASNAGGAVLNNENGWAPPSALADDADGAEDGKGLCSGVWGTTPAGKAGRASDAGIVDEPGGWALVVGWLTGVVVDVRVVAVPTGSDVVGTVNATGGIADADGLTSTRFVFRSNCTPRATST</sequence>
<evidence type="ECO:0000313" key="2">
    <source>
        <dbReference type="EMBL" id="MEK8033909.1"/>
    </source>
</evidence>
<protein>
    <submittedName>
        <fullName evidence="2">Uncharacterized protein</fullName>
    </submittedName>
</protein>
<evidence type="ECO:0000313" key="3">
    <source>
        <dbReference type="Proteomes" id="UP001371218"/>
    </source>
</evidence>
<dbReference type="Proteomes" id="UP001371218">
    <property type="component" value="Unassembled WGS sequence"/>
</dbReference>
<organism evidence="2 3">
    <name type="scientific">Ideonella lacteola</name>
    <dbReference type="NCBI Taxonomy" id="2984193"/>
    <lineage>
        <taxon>Bacteria</taxon>
        <taxon>Pseudomonadati</taxon>
        <taxon>Pseudomonadota</taxon>
        <taxon>Betaproteobacteria</taxon>
        <taxon>Burkholderiales</taxon>
        <taxon>Sphaerotilaceae</taxon>
        <taxon>Ideonella</taxon>
    </lineage>
</organism>
<feature type="compositionally biased region" description="Low complexity" evidence="1">
    <location>
        <begin position="1"/>
        <end position="14"/>
    </location>
</feature>
<feature type="region of interest" description="Disordered" evidence="1">
    <location>
        <begin position="1"/>
        <end position="59"/>
    </location>
</feature>
<reference evidence="2 3" key="1">
    <citation type="submission" date="2024-04" db="EMBL/GenBank/DDBJ databases">
        <title>Novel species of the genus Ideonella isolated from streams.</title>
        <authorList>
            <person name="Lu H."/>
        </authorList>
    </citation>
    <scope>NUCLEOTIDE SEQUENCE [LARGE SCALE GENOMIC DNA]</scope>
    <source>
        <strain evidence="2 3">DXS29W</strain>
    </source>
</reference>
<evidence type="ECO:0000256" key="1">
    <source>
        <dbReference type="SAM" id="MobiDB-lite"/>
    </source>
</evidence>
<keyword evidence="3" id="KW-1185">Reference proteome</keyword>
<dbReference type="RefSeq" id="WP_341428335.1">
    <property type="nucleotide sequence ID" value="NZ_JBBUTG010000022.1"/>
</dbReference>
<proteinExistence type="predicted"/>
<name>A0ABU9BVB9_9BURK</name>
<dbReference type="EMBL" id="JBBUTG010000022">
    <property type="protein sequence ID" value="MEK8033909.1"/>
    <property type="molecule type" value="Genomic_DNA"/>
</dbReference>
<accession>A0ABU9BVB9</accession>